<comment type="subcellular location">
    <subcellularLocation>
        <location evidence="1">Cell membrane</location>
        <topology evidence="1">Single-pass membrane protein</topology>
    </subcellularLocation>
    <subcellularLocation>
        <location evidence="7">Cell membrane</location>
        <topology evidence="7">Single-pass type II membrane protein</topology>
    </subcellularLocation>
</comment>
<sequence length="138" mass="15066">MNLRPKQQEEPEINLTPLIDVVFLMLIFFMVTTTFIREGDLELNLPEASLEPSETLAEPLELVINAQGDYFLDGQALVNRQARTVRLAIEQALSTAERGLVVRADAATPHQAVVTALDAAGQAGVQQISIATVPQEND</sequence>
<dbReference type="PANTHER" id="PTHR30558:SF3">
    <property type="entry name" value="BIOPOLYMER TRANSPORT PROTEIN EXBD-RELATED"/>
    <property type="match status" value="1"/>
</dbReference>
<dbReference type="PANTHER" id="PTHR30558">
    <property type="entry name" value="EXBD MEMBRANE COMPONENT OF PMF-DRIVEN MACROMOLECULE IMPORT SYSTEM"/>
    <property type="match status" value="1"/>
</dbReference>
<keyword evidence="10" id="KW-1185">Reference proteome</keyword>
<dbReference type="Gene3D" id="3.30.420.270">
    <property type="match status" value="1"/>
</dbReference>
<evidence type="ECO:0000256" key="5">
    <source>
        <dbReference type="ARBA" id="ARBA00022989"/>
    </source>
</evidence>
<dbReference type="Proteomes" id="UP000256763">
    <property type="component" value="Unassembled WGS sequence"/>
</dbReference>
<reference evidence="10" key="1">
    <citation type="submission" date="2017-05" db="EMBL/GenBank/DDBJ databases">
        <authorList>
            <person name="Sharma S."/>
            <person name="Sidhu C."/>
            <person name="Pinnaka A.K."/>
        </authorList>
    </citation>
    <scope>NUCLEOTIDE SEQUENCE [LARGE SCALE GENOMIC DNA]</scope>
    <source>
        <strain evidence="10">AK93</strain>
    </source>
</reference>
<dbReference type="GO" id="GO:0022857">
    <property type="term" value="F:transmembrane transporter activity"/>
    <property type="evidence" value="ECO:0007669"/>
    <property type="project" value="InterPro"/>
</dbReference>
<accession>A0A3E0WNQ4</accession>
<evidence type="ECO:0000256" key="7">
    <source>
        <dbReference type="RuleBase" id="RU003879"/>
    </source>
</evidence>
<dbReference type="AlphaFoldDB" id="A0A3E0WNQ4"/>
<feature type="transmembrane region" description="Helical" evidence="8">
    <location>
        <begin position="15"/>
        <end position="36"/>
    </location>
</feature>
<evidence type="ECO:0000256" key="2">
    <source>
        <dbReference type="ARBA" id="ARBA00005811"/>
    </source>
</evidence>
<keyword evidence="3" id="KW-1003">Cell membrane</keyword>
<evidence type="ECO:0000256" key="4">
    <source>
        <dbReference type="ARBA" id="ARBA00022692"/>
    </source>
</evidence>
<evidence type="ECO:0000256" key="6">
    <source>
        <dbReference type="ARBA" id="ARBA00023136"/>
    </source>
</evidence>
<dbReference type="Pfam" id="PF02472">
    <property type="entry name" value="ExbD"/>
    <property type="match status" value="1"/>
</dbReference>
<dbReference type="RefSeq" id="WP_116348231.1">
    <property type="nucleotide sequence ID" value="NZ_NFZW01000019.1"/>
</dbReference>
<keyword evidence="5 8" id="KW-1133">Transmembrane helix</keyword>
<evidence type="ECO:0000256" key="8">
    <source>
        <dbReference type="SAM" id="Phobius"/>
    </source>
</evidence>
<protein>
    <submittedName>
        <fullName evidence="9">Biopolymer transporter ExbD</fullName>
    </submittedName>
</protein>
<comment type="caution">
    <text evidence="9">The sequence shown here is derived from an EMBL/GenBank/DDBJ whole genome shotgun (WGS) entry which is preliminary data.</text>
</comment>
<dbReference type="GO" id="GO:0015031">
    <property type="term" value="P:protein transport"/>
    <property type="evidence" value="ECO:0007669"/>
    <property type="project" value="UniProtKB-KW"/>
</dbReference>
<name>A0A3E0WNQ4_9GAMM</name>
<evidence type="ECO:0000313" key="9">
    <source>
        <dbReference type="EMBL" id="RFA33781.1"/>
    </source>
</evidence>
<evidence type="ECO:0000256" key="3">
    <source>
        <dbReference type="ARBA" id="ARBA00022475"/>
    </source>
</evidence>
<comment type="similarity">
    <text evidence="2 7">Belongs to the ExbD/TolR family.</text>
</comment>
<evidence type="ECO:0000313" key="10">
    <source>
        <dbReference type="Proteomes" id="UP000256763"/>
    </source>
</evidence>
<dbReference type="GO" id="GO:0005886">
    <property type="term" value="C:plasma membrane"/>
    <property type="evidence" value="ECO:0007669"/>
    <property type="project" value="UniProtKB-SubCell"/>
</dbReference>
<gene>
    <name evidence="9" type="ORF">CAL65_16735</name>
</gene>
<dbReference type="EMBL" id="NFZW01000019">
    <property type="protein sequence ID" value="RFA33781.1"/>
    <property type="molecule type" value="Genomic_DNA"/>
</dbReference>
<keyword evidence="4 7" id="KW-0812">Transmembrane</keyword>
<organism evidence="9 10">
    <name type="scientific">Alkalilimnicola ehrlichii</name>
    <dbReference type="NCBI Taxonomy" id="351052"/>
    <lineage>
        <taxon>Bacteria</taxon>
        <taxon>Pseudomonadati</taxon>
        <taxon>Pseudomonadota</taxon>
        <taxon>Gammaproteobacteria</taxon>
        <taxon>Chromatiales</taxon>
        <taxon>Ectothiorhodospiraceae</taxon>
        <taxon>Alkalilimnicola</taxon>
    </lineage>
</organism>
<keyword evidence="7" id="KW-0653">Protein transport</keyword>
<evidence type="ECO:0000256" key="1">
    <source>
        <dbReference type="ARBA" id="ARBA00004162"/>
    </source>
</evidence>
<proteinExistence type="inferred from homology"/>
<dbReference type="InterPro" id="IPR003400">
    <property type="entry name" value="ExbD"/>
</dbReference>
<keyword evidence="7" id="KW-0813">Transport</keyword>
<keyword evidence="6 8" id="KW-0472">Membrane</keyword>